<evidence type="ECO:0000313" key="2">
    <source>
        <dbReference type="EMBL" id="RSI27032.1"/>
    </source>
</evidence>
<gene>
    <name evidence="2" type="ORF">D8881_01170</name>
    <name evidence="1" type="ORF">EII39_08200</name>
</gene>
<dbReference type="AlphaFoldDB" id="A0A3P1S317"/>
<proteinExistence type="predicted"/>
<reference evidence="1 3" key="1">
    <citation type="submission" date="2018-11" db="EMBL/GenBank/DDBJ databases">
        <title>Genomes From Bacteria Associated with the Canine Oral Cavity: a Test Case for Automated Genome-Based Taxonomic Assignment.</title>
        <authorList>
            <person name="Coil D.A."/>
            <person name="Jospin G."/>
            <person name="Darling A.E."/>
            <person name="Wallis C."/>
            <person name="Davis I.J."/>
            <person name="Harris S."/>
            <person name="Eisen J.A."/>
            <person name="Holcombe L.J."/>
            <person name="O'Flynn C."/>
        </authorList>
    </citation>
    <scope>NUCLEOTIDE SEQUENCE [LARGE SCALE GENOMIC DNA]</scope>
    <source>
        <strain evidence="1 3">OH953</strain>
    </source>
</reference>
<name>A0A3P1S317_STRSA</name>
<dbReference type="RefSeq" id="WP_002900034.1">
    <property type="nucleotide sequence ID" value="NZ_CBCSBD010000001.1"/>
</dbReference>
<dbReference type="EMBL" id="RJMR01000001">
    <property type="protein sequence ID" value="RSI27032.1"/>
    <property type="molecule type" value="Genomic_DNA"/>
</dbReference>
<reference evidence="2 4" key="2">
    <citation type="submission" date="2018-11" db="EMBL/GenBank/DDBJ databases">
        <title>Species Designations Belie Phenotypic and Genotypic Heterogeneity in Oral Streptococci.</title>
        <authorList>
            <person name="Velsko I."/>
        </authorList>
    </citation>
    <scope>NUCLEOTIDE SEQUENCE [LARGE SCALE GENOMIC DNA]</scope>
    <source>
        <strain evidence="2 4">BCC20</strain>
    </source>
</reference>
<comment type="caution">
    <text evidence="1">The sequence shown here is derived from an EMBL/GenBank/DDBJ whole genome shotgun (WGS) entry which is preliminary data.</text>
</comment>
<dbReference type="Proteomes" id="UP000280549">
    <property type="component" value="Unassembled WGS sequence"/>
</dbReference>
<dbReference type="GeneID" id="48425852"/>
<evidence type="ECO:0000313" key="1">
    <source>
        <dbReference type="EMBL" id="RRC91649.1"/>
    </source>
</evidence>
<dbReference type="EMBL" id="RQZI01000008">
    <property type="protein sequence ID" value="RRC91649.1"/>
    <property type="molecule type" value="Genomic_DNA"/>
</dbReference>
<evidence type="ECO:0000313" key="4">
    <source>
        <dbReference type="Proteomes" id="UP000280549"/>
    </source>
</evidence>
<evidence type="ECO:0000313" key="3">
    <source>
        <dbReference type="Proteomes" id="UP000277597"/>
    </source>
</evidence>
<organism evidence="1 3">
    <name type="scientific">Streptococcus sanguinis</name>
    <dbReference type="NCBI Taxonomy" id="1305"/>
    <lineage>
        <taxon>Bacteria</taxon>
        <taxon>Bacillati</taxon>
        <taxon>Bacillota</taxon>
        <taxon>Bacilli</taxon>
        <taxon>Lactobacillales</taxon>
        <taxon>Streptococcaceae</taxon>
        <taxon>Streptococcus</taxon>
    </lineage>
</organism>
<protein>
    <submittedName>
        <fullName evidence="1">Uncharacterized protein</fullName>
    </submittedName>
</protein>
<accession>A0A3P1S317</accession>
<sequence length="202" mass="22920">MKKKIMVLIIILFIIILGGFIFMQQIEHSKLESRRDKLIKHAFSLFEEQTALYIKENYAGINKIEFSPIFFEEGGPNDYLSIQVVPVIYDQEGNKAYLGRKVGKTSFLSYGLHFGVEFDFGIDNEEIIVLENSKAGGDIDVSDAKTLPENAKMSKGYGIDDNISALVKDGQLKNVEKKEGGSPQVEIVYNLEIQKGNYRKWR</sequence>
<dbReference type="Proteomes" id="UP000277597">
    <property type="component" value="Unassembled WGS sequence"/>
</dbReference>